<sequence length="182" mass="20789">SGSCKDTQSLKDKCIKKREFSSCLGRVRSLRTPDFTCDVPLNRRKREAMAKPAAHPRQAKRLNKNGRKIGRNNNKKTTIQSDLEDIPMKESLAKQSDDSCDGDCGGIGELFTFIQSLIPEGITESCCPEWCCDRYDYDSYYPEDYDEYDTAREGNCHNCKLTWLCCNQREMFNWGVGLITTV</sequence>
<dbReference type="Proteomes" id="UP001497623">
    <property type="component" value="Unassembled WGS sequence"/>
</dbReference>
<feature type="non-terminal residue" evidence="2">
    <location>
        <position position="182"/>
    </location>
</feature>
<dbReference type="EMBL" id="CAXKWB010004519">
    <property type="protein sequence ID" value="CAL4073949.1"/>
    <property type="molecule type" value="Genomic_DNA"/>
</dbReference>
<gene>
    <name evidence="2" type="ORF">MNOR_LOCUS9368</name>
</gene>
<reference evidence="2 3" key="1">
    <citation type="submission" date="2024-05" db="EMBL/GenBank/DDBJ databases">
        <authorList>
            <person name="Wallberg A."/>
        </authorList>
    </citation>
    <scope>NUCLEOTIDE SEQUENCE [LARGE SCALE GENOMIC DNA]</scope>
</reference>
<organism evidence="2 3">
    <name type="scientific">Meganyctiphanes norvegica</name>
    <name type="common">Northern krill</name>
    <name type="synonym">Thysanopoda norvegica</name>
    <dbReference type="NCBI Taxonomy" id="48144"/>
    <lineage>
        <taxon>Eukaryota</taxon>
        <taxon>Metazoa</taxon>
        <taxon>Ecdysozoa</taxon>
        <taxon>Arthropoda</taxon>
        <taxon>Crustacea</taxon>
        <taxon>Multicrustacea</taxon>
        <taxon>Malacostraca</taxon>
        <taxon>Eumalacostraca</taxon>
        <taxon>Eucarida</taxon>
        <taxon>Euphausiacea</taxon>
        <taxon>Euphausiidae</taxon>
        <taxon>Meganyctiphanes</taxon>
    </lineage>
</organism>
<feature type="compositionally biased region" description="Basic residues" evidence="1">
    <location>
        <begin position="57"/>
        <end position="74"/>
    </location>
</feature>
<evidence type="ECO:0000313" key="2">
    <source>
        <dbReference type="EMBL" id="CAL4073949.1"/>
    </source>
</evidence>
<evidence type="ECO:0000256" key="1">
    <source>
        <dbReference type="SAM" id="MobiDB-lite"/>
    </source>
</evidence>
<accession>A0AAV2Q982</accession>
<name>A0AAV2Q982_MEGNR</name>
<keyword evidence="3" id="KW-1185">Reference proteome</keyword>
<protein>
    <submittedName>
        <fullName evidence="2">Uncharacterized protein</fullName>
    </submittedName>
</protein>
<dbReference type="AlphaFoldDB" id="A0AAV2Q982"/>
<feature type="non-terminal residue" evidence="2">
    <location>
        <position position="1"/>
    </location>
</feature>
<comment type="caution">
    <text evidence="2">The sequence shown here is derived from an EMBL/GenBank/DDBJ whole genome shotgun (WGS) entry which is preliminary data.</text>
</comment>
<evidence type="ECO:0000313" key="3">
    <source>
        <dbReference type="Proteomes" id="UP001497623"/>
    </source>
</evidence>
<proteinExistence type="predicted"/>
<feature type="region of interest" description="Disordered" evidence="1">
    <location>
        <begin position="47"/>
        <end position="76"/>
    </location>
</feature>